<evidence type="ECO:0000313" key="2">
    <source>
        <dbReference type="EMBL" id="MBX50443.1"/>
    </source>
</evidence>
<reference evidence="2" key="1">
    <citation type="submission" date="2018-02" db="EMBL/GenBank/DDBJ databases">
        <title>Rhizophora mucronata_Transcriptome.</title>
        <authorList>
            <person name="Meera S.P."/>
            <person name="Sreeshan A."/>
            <person name="Augustine A."/>
        </authorList>
    </citation>
    <scope>NUCLEOTIDE SEQUENCE</scope>
    <source>
        <tissue evidence="2">Leaf</tissue>
    </source>
</reference>
<evidence type="ECO:0000256" key="1">
    <source>
        <dbReference type="SAM" id="Phobius"/>
    </source>
</evidence>
<protein>
    <submittedName>
        <fullName evidence="2">Uncharacterized protein</fullName>
    </submittedName>
</protein>
<sequence>MPLVQGNTFFLFSHDNHLMIQSWMEKLLVPLHGILMNFFLASLLHYYEC</sequence>
<name>A0A2P2P705_RHIMU</name>
<accession>A0A2P2P705</accession>
<keyword evidence="1" id="KW-1133">Transmembrane helix</keyword>
<keyword evidence="1" id="KW-0472">Membrane</keyword>
<proteinExistence type="predicted"/>
<keyword evidence="1" id="KW-0812">Transmembrane</keyword>
<dbReference type="AlphaFoldDB" id="A0A2P2P705"/>
<organism evidence="2">
    <name type="scientific">Rhizophora mucronata</name>
    <name type="common">Asiatic mangrove</name>
    <dbReference type="NCBI Taxonomy" id="61149"/>
    <lineage>
        <taxon>Eukaryota</taxon>
        <taxon>Viridiplantae</taxon>
        <taxon>Streptophyta</taxon>
        <taxon>Embryophyta</taxon>
        <taxon>Tracheophyta</taxon>
        <taxon>Spermatophyta</taxon>
        <taxon>Magnoliopsida</taxon>
        <taxon>eudicotyledons</taxon>
        <taxon>Gunneridae</taxon>
        <taxon>Pentapetalae</taxon>
        <taxon>rosids</taxon>
        <taxon>fabids</taxon>
        <taxon>Malpighiales</taxon>
        <taxon>Rhizophoraceae</taxon>
        <taxon>Rhizophora</taxon>
    </lineage>
</organism>
<feature type="transmembrane region" description="Helical" evidence="1">
    <location>
        <begin position="27"/>
        <end position="47"/>
    </location>
</feature>
<dbReference type="EMBL" id="GGEC01069959">
    <property type="protein sequence ID" value="MBX50443.1"/>
    <property type="molecule type" value="Transcribed_RNA"/>
</dbReference>